<name>A0ABV0RW74_9TELE</name>
<evidence type="ECO:0000256" key="2">
    <source>
        <dbReference type="ARBA" id="ARBA00022801"/>
    </source>
</evidence>
<dbReference type="Proteomes" id="UP001434883">
    <property type="component" value="Unassembled WGS sequence"/>
</dbReference>
<evidence type="ECO:0000256" key="1">
    <source>
        <dbReference type="ARBA" id="ARBA00022722"/>
    </source>
</evidence>
<reference evidence="3 4" key="1">
    <citation type="submission" date="2021-06" db="EMBL/GenBank/DDBJ databases">
        <authorList>
            <person name="Palmer J.M."/>
        </authorList>
    </citation>
    <scope>NUCLEOTIDE SEQUENCE [LARGE SCALE GENOMIC DNA]</scope>
    <source>
        <strain evidence="3 4">XC_2019</strain>
        <tissue evidence="3">Muscle</tissue>
    </source>
</reference>
<gene>
    <name evidence="3" type="primary">REXO5</name>
    <name evidence="3" type="ORF">XENOCAPTIV_019059</name>
</gene>
<organism evidence="3 4">
    <name type="scientific">Xenoophorus captivus</name>
    <dbReference type="NCBI Taxonomy" id="1517983"/>
    <lineage>
        <taxon>Eukaryota</taxon>
        <taxon>Metazoa</taxon>
        <taxon>Chordata</taxon>
        <taxon>Craniata</taxon>
        <taxon>Vertebrata</taxon>
        <taxon>Euteleostomi</taxon>
        <taxon>Actinopterygii</taxon>
        <taxon>Neopterygii</taxon>
        <taxon>Teleostei</taxon>
        <taxon>Neoteleostei</taxon>
        <taxon>Acanthomorphata</taxon>
        <taxon>Ovalentaria</taxon>
        <taxon>Atherinomorphae</taxon>
        <taxon>Cyprinodontiformes</taxon>
        <taxon>Goodeidae</taxon>
        <taxon>Xenoophorus</taxon>
    </lineage>
</organism>
<dbReference type="PANTHER" id="PTHR12801">
    <property type="entry name" value="RNA EXONUCLEASE REXO1 / RECO3 FAMILY MEMBER-RELATED"/>
    <property type="match status" value="1"/>
</dbReference>
<dbReference type="InterPro" id="IPR036397">
    <property type="entry name" value="RNaseH_sf"/>
</dbReference>
<proteinExistence type="predicted"/>
<dbReference type="PANTHER" id="PTHR12801:SF82">
    <property type="entry name" value="RNA EXONUCLEASE 5"/>
    <property type="match status" value="1"/>
</dbReference>
<dbReference type="SUPFAM" id="SSF53098">
    <property type="entry name" value="Ribonuclease H-like"/>
    <property type="match status" value="1"/>
</dbReference>
<protein>
    <submittedName>
        <fullName evidence="3">RNA exonuclease 5</fullName>
    </submittedName>
</protein>
<keyword evidence="4" id="KW-1185">Reference proteome</keyword>
<dbReference type="InterPro" id="IPR047021">
    <property type="entry name" value="REXO1/3/4-like"/>
</dbReference>
<dbReference type="GO" id="GO:0004527">
    <property type="term" value="F:exonuclease activity"/>
    <property type="evidence" value="ECO:0007669"/>
    <property type="project" value="UniProtKB-KW"/>
</dbReference>
<dbReference type="EMBL" id="JAHRIN010059217">
    <property type="protein sequence ID" value="MEQ2211872.1"/>
    <property type="molecule type" value="Genomic_DNA"/>
</dbReference>
<dbReference type="InterPro" id="IPR012337">
    <property type="entry name" value="RNaseH-like_sf"/>
</dbReference>
<dbReference type="Gene3D" id="3.30.420.10">
    <property type="entry name" value="Ribonuclease H-like superfamily/Ribonuclease H"/>
    <property type="match status" value="1"/>
</dbReference>
<evidence type="ECO:0000313" key="3">
    <source>
        <dbReference type="EMBL" id="MEQ2211872.1"/>
    </source>
</evidence>
<sequence>MLRPITTTLRDVQAKIRMLLPDNAVLVGHSLNNDLVALKLIHQHVIDTSLLYRREFGQKFKLKVLAEAVLK</sequence>
<accession>A0ABV0RW74</accession>
<keyword evidence="2" id="KW-0378">Hydrolase</keyword>
<evidence type="ECO:0000313" key="4">
    <source>
        <dbReference type="Proteomes" id="UP001434883"/>
    </source>
</evidence>
<keyword evidence="1" id="KW-0540">Nuclease</keyword>
<keyword evidence="3" id="KW-0269">Exonuclease</keyword>
<comment type="caution">
    <text evidence="3">The sequence shown here is derived from an EMBL/GenBank/DDBJ whole genome shotgun (WGS) entry which is preliminary data.</text>
</comment>